<dbReference type="PANTHER" id="PTHR46068">
    <property type="entry name" value="PROTEIN CBG27172"/>
    <property type="match status" value="1"/>
</dbReference>
<name>A0A915CWZ0_9BILA</name>
<proteinExistence type="predicted"/>
<dbReference type="InterPro" id="IPR036397">
    <property type="entry name" value="RNaseH_sf"/>
</dbReference>
<dbReference type="WBParaSite" id="jg13478">
    <property type="protein sequence ID" value="jg13478"/>
    <property type="gene ID" value="jg13478"/>
</dbReference>
<reference evidence="2" key="1">
    <citation type="submission" date="2022-11" db="UniProtKB">
        <authorList>
            <consortium name="WormBaseParasite"/>
        </authorList>
    </citation>
    <scope>IDENTIFICATION</scope>
</reference>
<evidence type="ECO:0000313" key="1">
    <source>
        <dbReference type="Proteomes" id="UP000887574"/>
    </source>
</evidence>
<dbReference type="PANTHER" id="PTHR46068:SF1">
    <property type="entry name" value="TRANSPOSASE IS30-LIKE HTH DOMAIN-CONTAINING PROTEIN"/>
    <property type="match status" value="1"/>
</dbReference>
<dbReference type="Proteomes" id="UP000887574">
    <property type="component" value="Unplaced"/>
</dbReference>
<keyword evidence="1" id="KW-1185">Reference proteome</keyword>
<organism evidence="1 2">
    <name type="scientific">Ditylenchus dipsaci</name>
    <dbReference type="NCBI Taxonomy" id="166011"/>
    <lineage>
        <taxon>Eukaryota</taxon>
        <taxon>Metazoa</taxon>
        <taxon>Ecdysozoa</taxon>
        <taxon>Nematoda</taxon>
        <taxon>Chromadorea</taxon>
        <taxon>Rhabditida</taxon>
        <taxon>Tylenchina</taxon>
        <taxon>Tylenchomorpha</taxon>
        <taxon>Sphaerularioidea</taxon>
        <taxon>Anguinidae</taxon>
        <taxon>Anguininae</taxon>
        <taxon>Ditylenchus</taxon>
    </lineage>
</organism>
<dbReference type="Gene3D" id="3.30.420.10">
    <property type="entry name" value="Ribonuclease H-like superfamily/Ribonuclease H"/>
    <property type="match status" value="1"/>
</dbReference>
<dbReference type="GO" id="GO:0003676">
    <property type="term" value="F:nucleic acid binding"/>
    <property type="evidence" value="ECO:0007669"/>
    <property type="project" value="InterPro"/>
</dbReference>
<protein>
    <submittedName>
        <fullName evidence="2">Transposase</fullName>
    </submittedName>
</protein>
<accession>A0A915CWZ0</accession>
<sequence length="212" mass="24861">MKTIWLDLIDSANAIAESPSTKLNSTVEQAYNKQNDRLWLNETPAAEKRTVGHSQHSKQVMVWAGICFGDKLPLVFVDPGLRFNQAFYRQRILREVVRPWTQHRRSRFWIFQQDGAPPHTARLTQAWLRRNTRDSSIKIMAPRSPDLNPLDYSVWSILEERACREPHQNIESLRQALQFEWNKIQQSTLELIVDDFPRRIEACIRAGGRHFE</sequence>
<dbReference type="AlphaFoldDB" id="A0A915CWZ0"/>
<evidence type="ECO:0000313" key="2">
    <source>
        <dbReference type="WBParaSite" id="jg13478"/>
    </source>
</evidence>